<evidence type="ECO:0000256" key="5">
    <source>
        <dbReference type="SAM" id="MobiDB-lite"/>
    </source>
</evidence>
<comment type="caution">
    <text evidence="7">The sequence shown here is derived from an EMBL/GenBank/DDBJ whole genome shotgun (WGS) entry which is preliminary data.</text>
</comment>
<reference evidence="7" key="1">
    <citation type="submission" date="2016-04" db="EMBL/GenBank/DDBJ databases">
        <authorList>
            <person name="Nguyen H.D."/>
            <person name="Samba Siva P."/>
            <person name="Cullis J."/>
            <person name="Levesque C.A."/>
            <person name="Hambleton S."/>
        </authorList>
    </citation>
    <scope>NUCLEOTIDE SEQUENCE</scope>
    <source>
        <strain evidence="7">DAOMC 236422</strain>
    </source>
</reference>
<name>A0A8X7T6H7_9BASI</name>
<evidence type="ECO:0000256" key="4">
    <source>
        <dbReference type="ARBA" id="ARBA00023239"/>
    </source>
</evidence>
<keyword evidence="8" id="KW-1185">Reference proteome</keyword>
<accession>A0A8X7T6H7</accession>
<evidence type="ECO:0000313" key="7">
    <source>
        <dbReference type="EMBL" id="KAE8270626.1"/>
    </source>
</evidence>
<feature type="domain" description="CENP-V/GFA" evidence="6">
    <location>
        <begin position="18"/>
        <end position="80"/>
    </location>
</feature>
<dbReference type="Proteomes" id="UP000078113">
    <property type="component" value="Unassembled WGS sequence"/>
</dbReference>
<dbReference type="InterPro" id="IPR006913">
    <property type="entry name" value="CENP-V/GFA"/>
</dbReference>
<dbReference type="EMBL" id="LWDG02000043">
    <property type="protein sequence ID" value="KAE8270626.1"/>
    <property type="molecule type" value="Genomic_DNA"/>
</dbReference>
<dbReference type="GO" id="GO:0016846">
    <property type="term" value="F:carbon-sulfur lyase activity"/>
    <property type="evidence" value="ECO:0007669"/>
    <property type="project" value="InterPro"/>
</dbReference>
<proteinExistence type="inferred from homology"/>
<reference evidence="7" key="2">
    <citation type="journal article" date="2019" name="IMA Fungus">
        <title>Genome sequencing and comparison of five Tilletia species to identify candidate genes for the detection of regulated species infecting wheat.</title>
        <authorList>
            <person name="Nguyen H.D.T."/>
            <person name="Sultana T."/>
            <person name="Kesanakurti P."/>
            <person name="Hambleton S."/>
        </authorList>
    </citation>
    <scope>NUCLEOTIDE SEQUENCE</scope>
    <source>
        <strain evidence="7">DAOMC 236422</strain>
    </source>
</reference>
<dbReference type="PANTHER" id="PTHR33337">
    <property type="entry name" value="GFA DOMAIN-CONTAINING PROTEIN"/>
    <property type="match status" value="1"/>
</dbReference>
<feature type="compositionally biased region" description="Low complexity" evidence="5">
    <location>
        <begin position="77"/>
        <end position="90"/>
    </location>
</feature>
<dbReference type="GO" id="GO:0046872">
    <property type="term" value="F:metal ion binding"/>
    <property type="evidence" value="ECO:0007669"/>
    <property type="project" value="UniProtKB-KW"/>
</dbReference>
<keyword evidence="3" id="KW-0862">Zinc</keyword>
<dbReference type="SUPFAM" id="SSF51316">
    <property type="entry name" value="Mss4-like"/>
    <property type="match status" value="1"/>
</dbReference>
<evidence type="ECO:0000256" key="2">
    <source>
        <dbReference type="ARBA" id="ARBA00022723"/>
    </source>
</evidence>
<comment type="similarity">
    <text evidence="1">Belongs to the Gfa family.</text>
</comment>
<evidence type="ECO:0000313" key="8">
    <source>
        <dbReference type="Proteomes" id="UP000078113"/>
    </source>
</evidence>
<gene>
    <name evidence="7" type="ORF">A4X09_0g1725</name>
</gene>
<evidence type="ECO:0000256" key="1">
    <source>
        <dbReference type="ARBA" id="ARBA00005495"/>
    </source>
</evidence>
<dbReference type="Pfam" id="PF04828">
    <property type="entry name" value="GFA"/>
    <property type="match status" value="1"/>
</dbReference>
<dbReference type="AlphaFoldDB" id="A0A8X7T6H7"/>
<evidence type="ECO:0000256" key="3">
    <source>
        <dbReference type="ARBA" id="ARBA00022833"/>
    </source>
</evidence>
<keyword evidence="2" id="KW-0479">Metal-binding</keyword>
<evidence type="ECO:0000259" key="6">
    <source>
        <dbReference type="Pfam" id="PF04828"/>
    </source>
</evidence>
<dbReference type="InterPro" id="IPR011057">
    <property type="entry name" value="Mss4-like_sf"/>
</dbReference>
<keyword evidence="4" id="KW-0456">Lyase</keyword>
<feature type="region of interest" description="Disordered" evidence="5">
    <location>
        <begin position="77"/>
        <end position="105"/>
    </location>
</feature>
<organism evidence="7 8">
    <name type="scientific">Tilletia walkeri</name>
    <dbReference type="NCBI Taxonomy" id="117179"/>
    <lineage>
        <taxon>Eukaryota</taxon>
        <taxon>Fungi</taxon>
        <taxon>Dikarya</taxon>
        <taxon>Basidiomycota</taxon>
        <taxon>Ustilaginomycotina</taxon>
        <taxon>Exobasidiomycetes</taxon>
        <taxon>Tilletiales</taxon>
        <taxon>Tilletiaceae</taxon>
        <taxon>Tilletia</taxon>
    </lineage>
</organism>
<protein>
    <recommendedName>
        <fullName evidence="6">CENP-V/GFA domain-containing protein</fullName>
    </recommendedName>
</protein>
<dbReference type="PANTHER" id="PTHR33337:SF40">
    <property type="entry name" value="CENP-V_GFA DOMAIN-CONTAINING PROTEIN-RELATED"/>
    <property type="match status" value="1"/>
</dbReference>
<dbReference type="Gene3D" id="3.90.1590.10">
    <property type="entry name" value="glutathione-dependent formaldehyde- activating enzyme (gfa)"/>
    <property type="match status" value="1"/>
</dbReference>
<sequence length="212" mass="23546">MTGPSTSAVIEEGTITPLTGSCFCKSLLYKLHPQRREDCTLTAYCHCSKCQILNGAPYVWTTHWVEGALTWIDGSSSSSSSPGISAVSTSDDTEPLLPNKPDLPKSLQTYNTMPGRKWKIRCRVCGTPMGSWSQAKLEWTIWPTSLDRPTTTVEKIADDGKKVTVTEVGSVKEITHWFRPTSHQFYGDWRAVDVQDDLPRFLGYPGKSEQVA</sequence>